<feature type="compositionally biased region" description="Polar residues" evidence="1">
    <location>
        <begin position="1"/>
        <end position="12"/>
    </location>
</feature>
<evidence type="ECO:0000256" key="1">
    <source>
        <dbReference type="SAM" id="MobiDB-lite"/>
    </source>
</evidence>
<sequence length="124" mass="13315">MPLSPGLTQHTYSRPPRPLSAVTITSSPPLLLSSYPRSTGNSTAKTIQRPATSAPAHSCISQRPQPPALQSQHPLQLRGADLARRRVPEGGGTTALLGSMYQYGPATETVVSEREIAKTERMEI</sequence>
<proteinExistence type="predicted"/>
<accession>K1X0T2</accession>
<dbReference type="InParanoid" id="K1X0T2"/>
<gene>
    <name evidence="2" type="ORF">MBM_03048</name>
</gene>
<organism evidence="2 3">
    <name type="scientific">Marssonina brunnea f. sp. multigermtubi (strain MB_m1)</name>
    <name type="common">Marssonina leaf spot fungus</name>
    <dbReference type="NCBI Taxonomy" id="1072389"/>
    <lineage>
        <taxon>Eukaryota</taxon>
        <taxon>Fungi</taxon>
        <taxon>Dikarya</taxon>
        <taxon>Ascomycota</taxon>
        <taxon>Pezizomycotina</taxon>
        <taxon>Leotiomycetes</taxon>
        <taxon>Helotiales</taxon>
        <taxon>Drepanopezizaceae</taxon>
        <taxon>Drepanopeziza</taxon>
    </lineage>
</organism>
<feature type="compositionally biased region" description="Polar residues" evidence="1">
    <location>
        <begin position="59"/>
        <end position="74"/>
    </location>
</feature>
<keyword evidence="3" id="KW-1185">Reference proteome</keyword>
<reference evidence="2 3" key="1">
    <citation type="journal article" date="2012" name="BMC Genomics">
        <title>Sequencing the genome of Marssonina brunnea reveals fungus-poplar co-evolution.</title>
        <authorList>
            <person name="Zhu S."/>
            <person name="Cao Y.-Z."/>
            <person name="Jiang C."/>
            <person name="Tan B.-Y."/>
            <person name="Wang Z."/>
            <person name="Feng S."/>
            <person name="Zhang L."/>
            <person name="Su X.-H."/>
            <person name="Brejova B."/>
            <person name="Vinar T."/>
            <person name="Xu M."/>
            <person name="Wang M.-X."/>
            <person name="Zhang S.-G."/>
            <person name="Huang M.-R."/>
            <person name="Wu R."/>
            <person name="Zhou Y."/>
        </authorList>
    </citation>
    <scope>NUCLEOTIDE SEQUENCE [LARGE SCALE GENOMIC DNA]</scope>
    <source>
        <strain evidence="2 3">MB_m1</strain>
    </source>
</reference>
<dbReference type="HOGENOM" id="CLU_2004396_0_0_1"/>
<name>K1X0T2_MARBU</name>
<dbReference type="KEGG" id="mbe:MBM_03048"/>
<evidence type="ECO:0000313" key="3">
    <source>
        <dbReference type="Proteomes" id="UP000006753"/>
    </source>
</evidence>
<evidence type="ECO:0000313" key="2">
    <source>
        <dbReference type="EMBL" id="EKD18806.1"/>
    </source>
</evidence>
<feature type="compositionally biased region" description="Polar residues" evidence="1">
    <location>
        <begin position="39"/>
        <end position="51"/>
    </location>
</feature>
<dbReference type="Proteomes" id="UP000006753">
    <property type="component" value="Unassembled WGS sequence"/>
</dbReference>
<dbReference type="AlphaFoldDB" id="K1X0T2"/>
<feature type="compositionally biased region" description="Low complexity" evidence="1">
    <location>
        <begin position="26"/>
        <end position="38"/>
    </location>
</feature>
<dbReference type="EMBL" id="JH921432">
    <property type="protein sequence ID" value="EKD18806.1"/>
    <property type="molecule type" value="Genomic_DNA"/>
</dbReference>
<protein>
    <submittedName>
        <fullName evidence="2">Uncharacterized protein</fullName>
    </submittedName>
</protein>
<feature type="region of interest" description="Disordered" evidence="1">
    <location>
        <begin position="1"/>
        <end position="80"/>
    </location>
</feature>